<dbReference type="NCBIfam" id="TIGR01770">
    <property type="entry name" value="NDH_I_N"/>
    <property type="match status" value="1"/>
</dbReference>
<comment type="subunit">
    <text evidence="5">NDH-1 is composed of 14 different subunits. Subunits NuoA, H, J, K, L, M, N constitute the membrane sector of the complex.</text>
</comment>
<evidence type="ECO:0000256" key="2">
    <source>
        <dbReference type="ARBA" id="ARBA00022692"/>
    </source>
</evidence>
<feature type="transmembrane region" description="Helical" evidence="5">
    <location>
        <begin position="282"/>
        <end position="308"/>
    </location>
</feature>
<dbReference type="Pfam" id="PF00361">
    <property type="entry name" value="Proton_antipo_M"/>
    <property type="match status" value="1"/>
</dbReference>
<dbReference type="InterPro" id="IPR010096">
    <property type="entry name" value="NADH-Q_OxRdtase_suN/2"/>
</dbReference>
<keyword evidence="5" id="KW-0520">NAD</keyword>
<dbReference type="GO" id="GO:0005886">
    <property type="term" value="C:plasma membrane"/>
    <property type="evidence" value="ECO:0007669"/>
    <property type="project" value="UniProtKB-SubCell"/>
</dbReference>
<keyword evidence="9" id="KW-1185">Reference proteome</keyword>
<feature type="transmembrane region" description="Helical" evidence="5">
    <location>
        <begin position="436"/>
        <end position="456"/>
    </location>
</feature>
<feature type="transmembrane region" description="Helical" evidence="5">
    <location>
        <begin position="256"/>
        <end position="276"/>
    </location>
</feature>
<evidence type="ECO:0000256" key="5">
    <source>
        <dbReference type="HAMAP-Rule" id="MF_00445"/>
    </source>
</evidence>
<gene>
    <name evidence="5" type="primary">nuoN</name>
    <name evidence="8" type="ORF">SAMN05216562_2619</name>
</gene>
<feature type="transmembrane region" description="Helical" evidence="5">
    <location>
        <begin position="115"/>
        <end position="132"/>
    </location>
</feature>
<comment type="subcellular location">
    <subcellularLocation>
        <location evidence="5">Cell membrane</location>
        <topology evidence="5">Multi-pass membrane protein</topology>
    </subcellularLocation>
    <subcellularLocation>
        <location evidence="1">Endomembrane system</location>
        <topology evidence="1">Multi-pass membrane protein</topology>
    </subcellularLocation>
    <subcellularLocation>
        <location evidence="6">Membrane</location>
        <topology evidence="6">Multi-pass membrane protein</topology>
    </subcellularLocation>
</comment>
<evidence type="ECO:0000313" key="9">
    <source>
        <dbReference type="Proteomes" id="UP000198658"/>
    </source>
</evidence>
<keyword evidence="5" id="KW-1003">Cell membrane</keyword>
<evidence type="ECO:0000256" key="3">
    <source>
        <dbReference type="ARBA" id="ARBA00022989"/>
    </source>
</evidence>
<name>A0A1H4A8M3_9GAMM</name>
<proteinExistence type="inferred from homology"/>
<feature type="transmembrane region" description="Helical" evidence="5">
    <location>
        <begin position="6"/>
        <end position="26"/>
    </location>
</feature>
<feature type="domain" description="NADH:quinone oxidoreductase/Mrp antiporter transmembrane" evidence="7">
    <location>
        <begin position="132"/>
        <end position="450"/>
    </location>
</feature>
<evidence type="ECO:0000259" key="7">
    <source>
        <dbReference type="Pfam" id="PF00361"/>
    </source>
</evidence>
<keyword evidence="3 5" id="KW-1133">Transmembrane helix</keyword>
<accession>A0A1H4A8M3</accession>
<evidence type="ECO:0000313" key="8">
    <source>
        <dbReference type="EMBL" id="SEA32335.1"/>
    </source>
</evidence>
<keyword evidence="5" id="KW-0874">Quinone</keyword>
<dbReference type="GO" id="GO:0048038">
    <property type="term" value="F:quinone binding"/>
    <property type="evidence" value="ECO:0007669"/>
    <property type="project" value="UniProtKB-KW"/>
</dbReference>
<sequence>MSAQEVHAILPLLVLSGGIVVLLLQVSFWRGHLAASITSLITLVAAIFACFQVAGRLTSGIDSIAVTGLLLVDHTALFFCLLLLLAAVAVAILGFNYLQQRCHEGKPFSSYPEEFYILLLLVMLGATTLVCASHFASFFLALELMSLALYPLLGFAVTGDLSPQRDQMQSLESGIKYLLLSALSTAVGLFGIALIYAASGVLDFGGIAAAVAKLHQGPNLLLTGLTLLLIAMAFKLSLVPFHIWTPDVYQGAPTPITALIATVGKGAVVAVLLRFFAQTDLFALPTLTSLLAITAVASMLAGNLLALMQNNIKRLLAYSSIAHIGYLIVAFLIGNSAFGSEAVIYYLVAYVITTLGAFAVVGLIADSAMAQAPGGAGPINDSTSDPFQRDYYRGLLWRSPWLACCLAAMLLSLAGIPLTIGFIGKFYIFAAGVQGQMWMLLAAVVIGSALGLFYYLRLLLTMVQRDPEPASAAVGGVRIATSGQILLLSLTAALLLFGVFPQILINWINAL</sequence>
<feature type="transmembrane region" description="Helical" evidence="5">
    <location>
        <begin position="344"/>
        <end position="365"/>
    </location>
</feature>
<comment type="similarity">
    <text evidence="5">Belongs to the complex I subunit 2 family.</text>
</comment>
<reference evidence="9" key="1">
    <citation type="submission" date="2016-10" db="EMBL/GenBank/DDBJ databases">
        <authorList>
            <person name="Varghese N."/>
            <person name="Submissions S."/>
        </authorList>
    </citation>
    <scope>NUCLEOTIDE SEQUENCE [LARGE SCALE GENOMIC DNA]</scope>
    <source>
        <strain evidence="9">CGMCC 1.10657</strain>
    </source>
</reference>
<evidence type="ECO:0000256" key="4">
    <source>
        <dbReference type="ARBA" id="ARBA00023136"/>
    </source>
</evidence>
<dbReference type="AlphaFoldDB" id="A0A1H4A8M3"/>
<dbReference type="GO" id="GO:0008137">
    <property type="term" value="F:NADH dehydrogenase (ubiquinone) activity"/>
    <property type="evidence" value="ECO:0007669"/>
    <property type="project" value="InterPro"/>
</dbReference>
<comment type="function">
    <text evidence="5">NDH-1 shuttles electrons from NADH, via FMN and iron-sulfur (Fe-S) centers, to quinones in the respiratory chain. The immediate electron acceptor for the enzyme in this species is believed to be ubiquinone. Couples the redox reaction to proton translocation (for every two electrons transferred, four hydrogen ions are translocated across the cytoplasmic membrane), and thus conserves the redox energy in a proton gradient.</text>
</comment>
<keyword evidence="4 5" id="KW-0472">Membrane</keyword>
<keyword evidence="5" id="KW-0813">Transport</keyword>
<dbReference type="InterPro" id="IPR001750">
    <property type="entry name" value="ND/Mrp_TM"/>
</dbReference>
<dbReference type="EMBL" id="FNQO01000003">
    <property type="protein sequence ID" value="SEA32335.1"/>
    <property type="molecule type" value="Genomic_DNA"/>
</dbReference>
<feature type="transmembrane region" description="Helical" evidence="5">
    <location>
        <begin position="177"/>
        <end position="199"/>
    </location>
</feature>
<feature type="transmembrane region" description="Helical" evidence="5">
    <location>
        <begin position="219"/>
        <end position="244"/>
    </location>
</feature>
<protein>
    <recommendedName>
        <fullName evidence="5">NADH-quinone oxidoreductase subunit N</fullName>
        <ecNumber evidence="5">7.1.1.-</ecNumber>
    </recommendedName>
    <alternativeName>
        <fullName evidence="5">NADH dehydrogenase I subunit N</fullName>
    </alternativeName>
    <alternativeName>
        <fullName evidence="5">NDH-1 subunit N</fullName>
    </alternativeName>
</protein>
<keyword evidence="2 5" id="KW-0812">Transmembrane</keyword>
<feature type="transmembrane region" description="Helical" evidence="5">
    <location>
        <begin position="75"/>
        <end position="95"/>
    </location>
</feature>
<dbReference type="GO" id="GO:0012505">
    <property type="term" value="C:endomembrane system"/>
    <property type="evidence" value="ECO:0007669"/>
    <property type="project" value="UniProtKB-SubCell"/>
</dbReference>
<dbReference type="STRING" id="658218.SAMN05216562_2619"/>
<evidence type="ECO:0000256" key="1">
    <source>
        <dbReference type="ARBA" id="ARBA00004127"/>
    </source>
</evidence>
<dbReference type="PRINTS" id="PR01434">
    <property type="entry name" value="NADHDHGNASE5"/>
</dbReference>
<keyword evidence="5" id="KW-0830">Ubiquinone</keyword>
<dbReference type="PANTHER" id="PTHR22773">
    <property type="entry name" value="NADH DEHYDROGENASE"/>
    <property type="match status" value="1"/>
</dbReference>
<keyword evidence="5" id="KW-1278">Translocase</keyword>
<feature type="transmembrane region" description="Helical" evidence="5">
    <location>
        <begin position="485"/>
        <end position="508"/>
    </location>
</feature>
<dbReference type="HAMAP" id="MF_00445">
    <property type="entry name" value="NDH1_NuoN_1"/>
    <property type="match status" value="1"/>
</dbReference>
<dbReference type="RefSeq" id="WP_091389229.1">
    <property type="nucleotide sequence ID" value="NZ_FNQO01000003.1"/>
</dbReference>
<dbReference type="GO" id="GO:0042773">
    <property type="term" value="P:ATP synthesis coupled electron transport"/>
    <property type="evidence" value="ECO:0007669"/>
    <property type="project" value="InterPro"/>
</dbReference>
<dbReference type="OrthoDB" id="9768329at2"/>
<comment type="catalytic activity">
    <reaction evidence="5">
        <text>a quinone + NADH + 5 H(+)(in) = a quinol + NAD(+) + 4 H(+)(out)</text>
        <dbReference type="Rhea" id="RHEA:57888"/>
        <dbReference type="ChEBI" id="CHEBI:15378"/>
        <dbReference type="ChEBI" id="CHEBI:24646"/>
        <dbReference type="ChEBI" id="CHEBI:57540"/>
        <dbReference type="ChEBI" id="CHEBI:57945"/>
        <dbReference type="ChEBI" id="CHEBI:132124"/>
    </reaction>
</comment>
<feature type="transmembrane region" description="Helical" evidence="5">
    <location>
        <begin position="401"/>
        <end position="424"/>
    </location>
</feature>
<evidence type="ECO:0000256" key="6">
    <source>
        <dbReference type="RuleBase" id="RU000320"/>
    </source>
</evidence>
<dbReference type="GO" id="GO:0050136">
    <property type="term" value="F:NADH dehydrogenase (quinone) (non-electrogenic) activity"/>
    <property type="evidence" value="ECO:0007669"/>
    <property type="project" value="UniProtKB-UniRule"/>
</dbReference>
<dbReference type="Proteomes" id="UP000198658">
    <property type="component" value="Unassembled WGS sequence"/>
</dbReference>
<dbReference type="EC" id="7.1.1.-" evidence="5"/>
<feature type="transmembrane region" description="Helical" evidence="5">
    <location>
        <begin position="315"/>
        <end position="338"/>
    </location>
</feature>
<feature type="transmembrane region" description="Helical" evidence="5">
    <location>
        <begin position="33"/>
        <end position="55"/>
    </location>
</feature>
<organism evidence="8 9">
    <name type="scientific">Microbulbifer marinus</name>
    <dbReference type="NCBI Taxonomy" id="658218"/>
    <lineage>
        <taxon>Bacteria</taxon>
        <taxon>Pseudomonadati</taxon>
        <taxon>Pseudomonadota</taxon>
        <taxon>Gammaproteobacteria</taxon>
        <taxon>Cellvibrionales</taxon>
        <taxon>Microbulbiferaceae</taxon>
        <taxon>Microbulbifer</taxon>
    </lineage>
</organism>